<organism evidence="1 2">
    <name type="scientific">Desulfohalobium retbaense (strain ATCC 49708 / DSM 5692 / JCM 16813 / HR100)</name>
    <dbReference type="NCBI Taxonomy" id="485915"/>
    <lineage>
        <taxon>Bacteria</taxon>
        <taxon>Pseudomonadati</taxon>
        <taxon>Thermodesulfobacteriota</taxon>
        <taxon>Desulfovibrionia</taxon>
        <taxon>Desulfovibrionales</taxon>
        <taxon>Desulfohalobiaceae</taxon>
        <taxon>Desulfohalobium</taxon>
    </lineage>
</organism>
<accession>C8X319</accession>
<reference evidence="1 2" key="2">
    <citation type="journal article" date="2010" name="Stand. Genomic Sci.">
        <title>Complete genome sequence of Desulfohalobium retbaense type strain (HR(100)).</title>
        <authorList>
            <person name="Spring S."/>
            <person name="Nolan M."/>
            <person name="Lapidus A."/>
            <person name="Glavina Del Rio T."/>
            <person name="Copeland A."/>
            <person name="Tice H."/>
            <person name="Cheng J.F."/>
            <person name="Lucas S."/>
            <person name="Land M."/>
            <person name="Chen F."/>
            <person name="Bruce D."/>
            <person name="Goodwin L."/>
            <person name="Pitluck S."/>
            <person name="Ivanova N."/>
            <person name="Mavromatis K."/>
            <person name="Mikhailova N."/>
            <person name="Pati A."/>
            <person name="Chen A."/>
            <person name="Palaniappan K."/>
            <person name="Hauser L."/>
            <person name="Chang Y.J."/>
            <person name="Jeffries C.D."/>
            <person name="Munk C."/>
            <person name="Kiss H."/>
            <person name="Chain P."/>
            <person name="Han C."/>
            <person name="Brettin T."/>
            <person name="Detter J.C."/>
            <person name="Schuler E."/>
            <person name="Goker M."/>
            <person name="Rohde M."/>
            <person name="Bristow J."/>
            <person name="Eisen J.A."/>
            <person name="Markowitz V."/>
            <person name="Hugenholtz P."/>
            <person name="Kyrpides N.C."/>
            <person name="Klenk H.P."/>
        </authorList>
    </citation>
    <scope>NUCLEOTIDE SEQUENCE [LARGE SCALE GENOMIC DNA]</scope>
    <source>
        <strain evidence="1 2">DSM 5692</strain>
    </source>
</reference>
<dbReference type="HOGENOM" id="CLU_2507281_0_0_7"/>
<dbReference type="Proteomes" id="UP000001052">
    <property type="component" value="Chromosome"/>
</dbReference>
<dbReference type="STRING" id="485915.Dret_1530"/>
<dbReference type="EMBL" id="CP001734">
    <property type="protein sequence ID" value="ACV68816.1"/>
    <property type="molecule type" value="Genomic_DNA"/>
</dbReference>
<evidence type="ECO:0000313" key="1">
    <source>
        <dbReference type="EMBL" id="ACV68816.1"/>
    </source>
</evidence>
<proteinExistence type="predicted"/>
<reference evidence="2" key="1">
    <citation type="submission" date="2009-09" db="EMBL/GenBank/DDBJ databases">
        <title>The complete chromosome of Desulfohalobium retbaense DSM 5692.</title>
        <authorList>
            <consortium name="US DOE Joint Genome Institute (JGI-PGF)"/>
            <person name="Lucas S."/>
            <person name="Copeland A."/>
            <person name="Lapidus A."/>
            <person name="Glavina del Rio T."/>
            <person name="Dalin E."/>
            <person name="Tice H."/>
            <person name="Bruce D."/>
            <person name="Goodwin L."/>
            <person name="Pitluck S."/>
            <person name="Kyrpides N."/>
            <person name="Mavromatis K."/>
            <person name="Ivanova N."/>
            <person name="Mikhailova N."/>
            <person name="Munk A.C."/>
            <person name="Brettin T."/>
            <person name="Detter J.C."/>
            <person name="Han C."/>
            <person name="Tapia R."/>
            <person name="Larimer F."/>
            <person name="Land M."/>
            <person name="Hauser L."/>
            <person name="Markowitz V."/>
            <person name="Cheng J.-F."/>
            <person name="Hugenholtz P."/>
            <person name="Woyke T."/>
            <person name="Wu D."/>
            <person name="Spring S."/>
            <person name="Klenk H.-P."/>
            <person name="Eisen J.A."/>
        </authorList>
    </citation>
    <scope>NUCLEOTIDE SEQUENCE [LARGE SCALE GENOMIC DNA]</scope>
    <source>
        <strain evidence="2">DSM 5692</strain>
    </source>
</reference>
<dbReference type="KEGG" id="drt:Dret_1530"/>
<protein>
    <submittedName>
        <fullName evidence="1">Uncharacterized protein</fullName>
    </submittedName>
</protein>
<evidence type="ECO:0000313" key="2">
    <source>
        <dbReference type="Proteomes" id="UP000001052"/>
    </source>
</evidence>
<keyword evidence="2" id="KW-1185">Reference proteome</keyword>
<name>C8X319_DESRD</name>
<dbReference type="AlphaFoldDB" id="C8X319"/>
<sequence>MYYFPLASDGSTKTVAIIAAKLKEFLPLLFTLYTFGQDLLAQIVYHDDDRLHQGNGIIVSRQAVHELLIDLDDIDGRSDNPKMPR</sequence>
<gene>
    <name evidence="1" type="ordered locus">Dret_1530</name>
</gene>